<dbReference type="Proteomes" id="UP000323000">
    <property type="component" value="Chromosome 7"/>
</dbReference>
<comment type="caution">
    <text evidence="2">The sequence shown here is derived from an EMBL/GenBank/DDBJ whole genome shotgun (WGS) entry which is preliminary data.</text>
</comment>
<sequence>MRNSFEASDATNVDHKPKAAVDTVPSSEGGDFAKPVSLANGGLKKMVLKDNFGVCGDAGMKATAKAKHSVESRNEEGDCVVKVESAGDECSTEEHEEEEDVERDEVDGKAESEAKELLADESHDAETKKNNKGCDNMKQKQDKESIYRHPRSSRLHFAKGFMYLSLAPQMMMQKLSTWRMEFAQLSCWQGLC</sequence>
<feature type="compositionally biased region" description="Basic and acidic residues" evidence="1">
    <location>
        <begin position="106"/>
        <end position="129"/>
    </location>
</feature>
<protein>
    <submittedName>
        <fullName evidence="2">Uncharacterized protein</fullName>
    </submittedName>
</protein>
<keyword evidence="3" id="KW-1185">Reference proteome</keyword>
<feature type="region of interest" description="Disordered" evidence="1">
    <location>
        <begin position="1"/>
        <end position="33"/>
    </location>
</feature>
<evidence type="ECO:0000313" key="3">
    <source>
        <dbReference type="Proteomes" id="UP000323000"/>
    </source>
</evidence>
<organism evidence="2 3">
    <name type="scientific">Acer yangbiense</name>
    <dbReference type="NCBI Taxonomy" id="1000413"/>
    <lineage>
        <taxon>Eukaryota</taxon>
        <taxon>Viridiplantae</taxon>
        <taxon>Streptophyta</taxon>
        <taxon>Embryophyta</taxon>
        <taxon>Tracheophyta</taxon>
        <taxon>Spermatophyta</taxon>
        <taxon>Magnoliopsida</taxon>
        <taxon>eudicotyledons</taxon>
        <taxon>Gunneridae</taxon>
        <taxon>Pentapetalae</taxon>
        <taxon>rosids</taxon>
        <taxon>malvids</taxon>
        <taxon>Sapindales</taxon>
        <taxon>Sapindaceae</taxon>
        <taxon>Hippocastanoideae</taxon>
        <taxon>Acereae</taxon>
        <taxon>Acer</taxon>
    </lineage>
</organism>
<feature type="compositionally biased region" description="Acidic residues" evidence="1">
    <location>
        <begin position="86"/>
        <end position="105"/>
    </location>
</feature>
<evidence type="ECO:0000256" key="1">
    <source>
        <dbReference type="SAM" id="MobiDB-lite"/>
    </source>
</evidence>
<feature type="region of interest" description="Disordered" evidence="1">
    <location>
        <begin position="84"/>
        <end position="147"/>
    </location>
</feature>
<dbReference type="EMBL" id="VAHF01000007">
    <property type="protein sequence ID" value="TXG58996.1"/>
    <property type="molecule type" value="Genomic_DNA"/>
</dbReference>
<feature type="compositionally biased region" description="Basic and acidic residues" evidence="1">
    <location>
        <begin position="135"/>
        <end position="147"/>
    </location>
</feature>
<proteinExistence type="predicted"/>
<gene>
    <name evidence="2" type="ORF">EZV62_016825</name>
</gene>
<dbReference type="AlphaFoldDB" id="A0A5C7HRT0"/>
<evidence type="ECO:0000313" key="2">
    <source>
        <dbReference type="EMBL" id="TXG58996.1"/>
    </source>
</evidence>
<name>A0A5C7HRT0_9ROSI</name>
<feature type="compositionally biased region" description="Polar residues" evidence="1">
    <location>
        <begin position="1"/>
        <end position="11"/>
    </location>
</feature>
<reference evidence="3" key="1">
    <citation type="journal article" date="2019" name="Gigascience">
        <title>De novo genome assembly of the endangered Acer yangbiense, a plant species with extremely small populations endemic to Yunnan Province, China.</title>
        <authorList>
            <person name="Yang J."/>
            <person name="Wariss H.M."/>
            <person name="Tao L."/>
            <person name="Zhang R."/>
            <person name="Yun Q."/>
            <person name="Hollingsworth P."/>
            <person name="Dao Z."/>
            <person name="Luo G."/>
            <person name="Guo H."/>
            <person name="Ma Y."/>
            <person name="Sun W."/>
        </authorList>
    </citation>
    <scope>NUCLEOTIDE SEQUENCE [LARGE SCALE GENOMIC DNA]</scope>
    <source>
        <strain evidence="3">cv. Malutang</strain>
    </source>
</reference>
<accession>A0A5C7HRT0</accession>